<dbReference type="GO" id="GO:0048513">
    <property type="term" value="P:animal organ development"/>
    <property type="evidence" value="ECO:0007669"/>
    <property type="project" value="TreeGrafter"/>
</dbReference>
<evidence type="ECO:0000313" key="4">
    <source>
        <dbReference type="EMBL" id="CAF4953335.1"/>
    </source>
</evidence>
<accession>A0A8S2Z686</accession>
<dbReference type="GO" id="GO:0043488">
    <property type="term" value="P:regulation of mRNA stability"/>
    <property type="evidence" value="ECO:0007669"/>
    <property type="project" value="TreeGrafter"/>
</dbReference>
<dbReference type="EMBL" id="CAJOBH010105620">
    <property type="protein sequence ID" value="CAF4635330.1"/>
    <property type="molecule type" value="Genomic_DNA"/>
</dbReference>
<protein>
    <recommendedName>
        <fullName evidence="6">K Homology domain-containing protein</fullName>
    </recommendedName>
</protein>
<dbReference type="GO" id="GO:0045182">
    <property type="term" value="F:translation regulator activity"/>
    <property type="evidence" value="ECO:0007669"/>
    <property type="project" value="TreeGrafter"/>
</dbReference>
<comment type="caution">
    <text evidence="1">The sequence shown here is derived from an EMBL/GenBank/DDBJ whole genome shotgun (WGS) entry which is preliminary data.</text>
</comment>
<proteinExistence type="predicted"/>
<dbReference type="EMBL" id="CAJOBJ010104934">
    <property type="protein sequence ID" value="CAF4604720.1"/>
    <property type="molecule type" value="Genomic_DNA"/>
</dbReference>
<evidence type="ECO:0008006" key="6">
    <source>
        <dbReference type="Google" id="ProtNLM"/>
    </source>
</evidence>
<dbReference type="Gene3D" id="3.30.1370.10">
    <property type="entry name" value="K Homology domain, type 1"/>
    <property type="match status" value="1"/>
</dbReference>
<dbReference type="GO" id="GO:0048170">
    <property type="term" value="P:positive regulation of long-term neuronal synaptic plasticity"/>
    <property type="evidence" value="ECO:0007669"/>
    <property type="project" value="TreeGrafter"/>
</dbReference>
<dbReference type="EMBL" id="CAJOBI010124310">
    <property type="protein sequence ID" value="CAF4693757.1"/>
    <property type="molecule type" value="Genomic_DNA"/>
</dbReference>
<dbReference type="EMBL" id="CAJOBI010188578">
    <property type="protein sequence ID" value="CAF4953335.1"/>
    <property type="molecule type" value="Genomic_DNA"/>
</dbReference>
<dbReference type="InterPro" id="IPR036612">
    <property type="entry name" value="KH_dom_type_1_sf"/>
</dbReference>
<evidence type="ECO:0000313" key="1">
    <source>
        <dbReference type="EMBL" id="CAF4604720.1"/>
    </source>
</evidence>
<name>A0A8S2Z686_9BILA</name>
<dbReference type="PANTHER" id="PTHR10603:SF7">
    <property type="entry name" value="FRAGILE X MESSENGER RIBONUCLEOPROTEIN 1 HOMOLOG"/>
    <property type="match status" value="1"/>
</dbReference>
<dbReference type="AlphaFoldDB" id="A0A8S2Z686"/>
<dbReference type="GO" id="GO:0005634">
    <property type="term" value="C:nucleus"/>
    <property type="evidence" value="ECO:0007669"/>
    <property type="project" value="TreeGrafter"/>
</dbReference>
<gene>
    <name evidence="2" type="ORF">BYL167_LOCUS41542</name>
    <name evidence="1" type="ORF">GIL414_LOCUS39084</name>
    <name evidence="3" type="ORF">SMN809_LOCUS42774</name>
    <name evidence="4" type="ORF">SMN809_LOCUS54229</name>
</gene>
<dbReference type="GO" id="GO:0003730">
    <property type="term" value="F:mRNA 3'-UTR binding"/>
    <property type="evidence" value="ECO:0007669"/>
    <property type="project" value="TreeGrafter"/>
</dbReference>
<dbReference type="GO" id="GO:0010494">
    <property type="term" value="C:cytoplasmic stress granule"/>
    <property type="evidence" value="ECO:0007669"/>
    <property type="project" value="TreeGrafter"/>
</dbReference>
<dbReference type="PANTHER" id="PTHR10603">
    <property type="entry name" value="FRAGILE X MENTAL RETARDATION SYNDROME-RELATED PROTEIN"/>
    <property type="match status" value="1"/>
</dbReference>
<evidence type="ECO:0000313" key="3">
    <source>
        <dbReference type="EMBL" id="CAF4693757.1"/>
    </source>
</evidence>
<dbReference type="GO" id="GO:0098793">
    <property type="term" value="C:presynapse"/>
    <property type="evidence" value="ECO:0007669"/>
    <property type="project" value="GOC"/>
</dbReference>
<dbReference type="GO" id="GO:0043005">
    <property type="term" value="C:neuron projection"/>
    <property type="evidence" value="ECO:0007669"/>
    <property type="project" value="TreeGrafter"/>
</dbReference>
<evidence type="ECO:0000313" key="2">
    <source>
        <dbReference type="EMBL" id="CAF4635330.1"/>
    </source>
</evidence>
<organism evidence="1 5">
    <name type="scientific">Rotaria magnacalcarata</name>
    <dbReference type="NCBI Taxonomy" id="392030"/>
    <lineage>
        <taxon>Eukaryota</taxon>
        <taxon>Metazoa</taxon>
        <taxon>Spiralia</taxon>
        <taxon>Gnathifera</taxon>
        <taxon>Rotifera</taxon>
        <taxon>Eurotatoria</taxon>
        <taxon>Bdelloidea</taxon>
        <taxon>Philodinida</taxon>
        <taxon>Philodinidae</taxon>
        <taxon>Rotaria</taxon>
    </lineage>
</organism>
<dbReference type="Proteomes" id="UP000676336">
    <property type="component" value="Unassembled WGS sequence"/>
</dbReference>
<reference evidence="1" key="1">
    <citation type="submission" date="2021-02" db="EMBL/GenBank/DDBJ databases">
        <authorList>
            <person name="Nowell W R."/>
        </authorList>
    </citation>
    <scope>NUCLEOTIDE SEQUENCE</scope>
</reference>
<feature type="non-terminal residue" evidence="1">
    <location>
        <position position="37"/>
    </location>
</feature>
<dbReference type="InterPro" id="IPR040148">
    <property type="entry name" value="FMR1"/>
</dbReference>
<sequence length="37" mass="4138">MVNQTSKFFEKFTVRTELMGLAIGSHGSNILKAREVP</sequence>
<dbReference type="GO" id="GO:0045727">
    <property type="term" value="P:positive regulation of translation"/>
    <property type="evidence" value="ECO:0007669"/>
    <property type="project" value="TreeGrafter"/>
</dbReference>
<dbReference type="Proteomes" id="UP000681720">
    <property type="component" value="Unassembled WGS sequence"/>
</dbReference>
<evidence type="ECO:0000313" key="5">
    <source>
        <dbReference type="Proteomes" id="UP000681720"/>
    </source>
</evidence>
<dbReference type="Proteomes" id="UP000681967">
    <property type="component" value="Unassembled WGS sequence"/>
</dbReference>
<dbReference type="GO" id="GO:0051028">
    <property type="term" value="P:mRNA transport"/>
    <property type="evidence" value="ECO:0007669"/>
    <property type="project" value="TreeGrafter"/>
</dbReference>
<dbReference type="GO" id="GO:0099577">
    <property type="term" value="P:regulation of translation at presynapse, modulating synaptic transmission"/>
    <property type="evidence" value="ECO:0007669"/>
    <property type="project" value="TreeGrafter"/>
</dbReference>